<evidence type="ECO:0000256" key="10">
    <source>
        <dbReference type="ARBA" id="ARBA00023014"/>
    </source>
</evidence>
<comment type="cofactor">
    <cofactor evidence="13">
        <name>[4Fe-4S] cluster</name>
        <dbReference type="ChEBI" id="CHEBI:49883"/>
    </cofactor>
    <text evidence="13">Binds 1 [4Fe-4S] cluster per subunit.</text>
</comment>
<feature type="binding site" evidence="13">
    <location>
        <position position="411"/>
    </location>
    <ligand>
        <name>[4Fe-4S] cluster</name>
        <dbReference type="ChEBI" id="CHEBI:49883"/>
    </ligand>
</feature>
<evidence type="ECO:0000256" key="4">
    <source>
        <dbReference type="ARBA" id="ARBA00011271"/>
    </source>
</evidence>
<sequence length="474" mass="51002">MSAKTLYDKLWDSHVVRQEEDGTALIYIDRQLLHEVTSPQAFEGLRLANRKPWRVNANLATPDHNVPTTPYKTVDDIADPISRIQVQTLDANTKHFGITEFGIGDIRQGIVHVVGPEEGMTLPGITLVCGDSHTATHGALGALAHGVGTSEVEHVLATQCLIQKKMKNMLIKVDGQLQPGVTPKDVVLAIIGKIGTAGGNGHAIEFGGQVFRDMSIEGRMTVCNMAIEAGARVGLVAVDDKTIEYVKGRPMAPKDDQWEMAVQAWQDLKSDDDAVFDKVVEIDGASIEPQVSWGTSPEMVLDVNGKVPNPANESDEVKASGIRRALEYMGLEADMAITDIPVDYVFIGSCTNSRIEDFREAAAVLKGRKVAASVEQAIVVPGSGLVKQQAEAEGLDKIFIEAGFEWRNPGCSMCLAMNADKLPSGKHCASTSNRNFEGRQGAGGRTHLVSPQMAAAAAVAGHFVDVRDMMKEAV</sequence>
<dbReference type="SUPFAM" id="SSF53732">
    <property type="entry name" value="Aconitase iron-sulfur domain"/>
    <property type="match status" value="1"/>
</dbReference>
<evidence type="ECO:0000256" key="3">
    <source>
        <dbReference type="ARBA" id="ARBA00004729"/>
    </source>
</evidence>
<dbReference type="GO" id="GO:0046872">
    <property type="term" value="F:metal ion binding"/>
    <property type="evidence" value="ECO:0007669"/>
    <property type="project" value="UniProtKB-KW"/>
</dbReference>
<keyword evidence="8 13" id="KW-0479">Metal-binding</keyword>
<dbReference type="PRINTS" id="PR00415">
    <property type="entry name" value="ACONITASE"/>
</dbReference>
<dbReference type="InterPro" id="IPR001030">
    <property type="entry name" value="Acoase/IPM_deHydtase_lsu_aba"/>
</dbReference>
<name>A0A410H242_9GAMM</name>
<keyword evidence="9 13" id="KW-0408">Iron</keyword>
<dbReference type="InterPro" id="IPR018136">
    <property type="entry name" value="Aconitase_4Fe-4S_BS"/>
</dbReference>
<accession>A0A410H242</accession>
<dbReference type="RefSeq" id="WP_128384602.1">
    <property type="nucleotide sequence ID" value="NZ_CP035033.1"/>
</dbReference>
<dbReference type="InterPro" id="IPR036008">
    <property type="entry name" value="Aconitase_4Fe-4S_dom"/>
</dbReference>
<dbReference type="HAMAP" id="MF_01026">
    <property type="entry name" value="LeuC_type1"/>
    <property type="match status" value="1"/>
</dbReference>
<evidence type="ECO:0000313" key="15">
    <source>
        <dbReference type="EMBL" id="QAB14987.1"/>
    </source>
</evidence>
<dbReference type="AlphaFoldDB" id="A0A410H242"/>
<dbReference type="NCBIfam" id="NF004016">
    <property type="entry name" value="PRK05478.1"/>
    <property type="match status" value="1"/>
</dbReference>
<evidence type="ECO:0000313" key="16">
    <source>
        <dbReference type="Proteomes" id="UP000285478"/>
    </source>
</evidence>
<feature type="binding site" evidence="13">
    <location>
        <position position="350"/>
    </location>
    <ligand>
        <name>[4Fe-4S] cluster</name>
        <dbReference type="ChEBI" id="CHEBI:49883"/>
    </ligand>
</feature>
<keyword evidence="6 13" id="KW-0004">4Fe-4S</keyword>
<dbReference type="GO" id="GO:0051539">
    <property type="term" value="F:4 iron, 4 sulfur cluster binding"/>
    <property type="evidence" value="ECO:0007669"/>
    <property type="project" value="UniProtKB-KW"/>
</dbReference>
<dbReference type="NCBIfam" id="NF009116">
    <property type="entry name" value="PRK12466.1"/>
    <property type="match status" value="1"/>
</dbReference>
<dbReference type="Proteomes" id="UP000285478">
    <property type="component" value="Chromosome"/>
</dbReference>
<feature type="domain" description="Aconitase/3-isopropylmalate dehydratase large subunit alpha/beta/alpha" evidence="14">
    <location>
        <begin position="8"/>
        <end position="461"/>
    </location>
</feature>
<proteinExistence type="inferred from homology"/>
<dbReference type="GO" id="GO:0009098">
    <property type="term" value="P:L-leucine biosynthetic process"/>
    <property type="evidence" value="ECO:0007669"/>
    <property type="project" value="UniProtKB-UniRule"/>
</dbReference>
<dbReference type="Gene3D" id="3.30.499.10">
    <property type="entry name" value="Aconitase, domain 3"/>
    <property type="match status" value="2"/>
</dbReference>
<dbReference type="InterPro" id="IPR050067">
    <property type="entry name" value="IPM_dehydratase_rel_enz"/>
</dbReference>
<feature type="binding site" evidence="13">
    <location>
        <position position="414"/>
    </location>
    <ligand>
        <name>[4Fe-4S] cluster</name>
        <dbReference type="ChEBI" id="CHEBI:49883"/>
    </ligand>
</feature>
<comment type="subunit">
    <text evidence="4 13">Heterodimer of LeuC and LeuD.</text>
</comment>
<gene>
    <name evidence="13 15" type="primary">leuC</name>
    <name evidence="15" type="ORF">EPV75_04530</name>
</gene>
<dbReference type="EC" id="4.2.1.33" evidence="13"/>
<dbReference type="GO" id="GO:0003861">
    <property type="term" value="F:3-isopropylmalate dehydratase activity"/>
    <property type="evidence" value="ECO:0007669"/>
    <property type="project" value="UniProtKB-UniRule"/>
</dbReference>
<comment type="pathway">
    <text evidence="3 13">Amino-acid biosynthesis; L-leucine biosynthesis; L-leucine from 3-methyl-2-oxobutanoate: step 2/4.</text>
</comment>
<protein>
    <recommendedName>
        <fullName evidence="13">3-isopropylmalate dehydratase large subunit</fullName>
        <ecNumber evidence="13">4.2.1.33</ecNumber>
    </recommendedName>
    <alternativeName>
        <fullName evidence="13">Alpha-IPM isomerase</fullName>
        <shortName evidence="13">IPMI</shortName>
    </alternativeName>
    <alternativeName>
        <fullName evidence="13">Isopropylmalate isomerase</fullName>
    </alternativeName>
</protein>
<dbReference type="UniPathway" id="UPA00048">
    <property type="reaction ID" value="UER00071"/>
</dbReference>
<dbReference type="NCBIfam" id="TIGR00170">
    <property type="entry name" value="leuC"/>
    <property type="match status" value="1"/>
</dbReference>
<reference evidence="15 16" key="1">
    <citation type="journal article" date="2018" name="Environ. Microbiol.">
        <title>Genomes of ubiquitous marine and hypersaline Hydrogenovibrio, Thiomicrorhabdus and Thiomicrospira spp. encode a diversity of mechanisms to sustain chemolithoautotrophy in heterogeneous environments.</title>
        <authorList>
            <person name="Scott K.M."/>
            <person name="Williams J."/>
            <person name="Porter C.M.B."/>
            <person name="Russel S."/>
            <person name="Harmer T.L."/>
            <person name="Paul J.H."/>
            <person name="Antonen K.M."/>
            <person name="Bridges M.K."/>
            <person name="Camper G.J."/>
            <person name="Campla C.K."/>
            <person name="Casella L.G."/>
            <person name="Chase E."/>
            <person name="Conrad J.W."/>
            <person name="Cruz M.C."/>
            <person name="Dunlap D.S."/>
            <person name="Duran L."/>
            <person name="Fahsbender E.M."/>
            <person name="Goldsmith D.B."/>
            <person name="Keeley R.F."/>
            <person name="Kondoff M.R."/>
            <person name="Kussy B.I."/>
            <person name="Lane M.K."/>
            <person name="Lawler S."/>
            <person name="Leigh B.A."/>
            <person name="Lewis C."/>
            <person name="Lostal L.M."/>
            <person name="Marking D."/>
            <person name="Mancera P.A."/>
            <person name="McClenthan E.C."/>
            <person name="McIntyre E.A."/>
            <person name="Mine J.A."/>
            <person name="Modi S."/>
            <person name="Moore B.D."/>
            <person name="Morgan W.A."/>
            <person name="Nelson K.M."/>
            <person name="Nguyen K.N."/>
            <person name="Ogburn N."/>
            <person name="Parrino D.G."/>
            <person name="Pedapudi A.D."/>
            <person name="Pelham R.P."/>
            <person name="Preece A.M."/>
            <person name="Rampersad E.A."/>
            <person name="Richardson J.C."/>
            <person name="Rodgers C.M."/>
            <person name="Schaffer B.L."/>
            <person name="Sheridan N.E."/>
            <person name="Solone M.R."/>
            <person name="Staley Z.R."/>
            <person name="Tabuchi M."/>
            <person name="Waide R.J."/>
            <person name="Wanjugi P.W."/>
            <person name="Young S."/>
            <person name="Clum A."/>
            <person name="Daum C."/>
            <person name="Huntemann M."/>
            <person name="Ivanova N."/>
            <person name="Kyrpides N."/>
            <person name="Mikhailova N."/>
            <person name="Palaniappan K."/>
            <person name="Pillay M."/>
            <person name="Reddy T.B.K."/>
            <person name="Shapiro N."/>
            <person name="Stamatis D."/>
            <person name="Varghese N."/>
            <person name="Woyke T."/>
            <person name="Boden R."/>
            <person name="Freyermuth S.K."/>
            <person name="Kerfeld C.A."/>
        </authorList>
    </citation>
    <scope>NUCLEOTIDE SEQUENCE [LARGE SCALE GENOMIC DNA]</scope>
    <source>
        <strain evidence="15 16">JR-2</strain>
    </source>
</reference>
<dbReference type="CDD" id="cd01583">
    <property type="entry name" value="IPMI"/>
    <property type="match status" value="1"/>
</dbReference>
<dbReference type="Pfam" id="PF00330">
    <property type="entry name" value="Aconitase"/>
    <property type="match status" value="1"/>
</dbReference>
<keyword evidence="10 13" id="KW-0411">Iron-sulfur</keyword>
<dbReference type="PROSITE" id="PS01244">
    <property type="entry name" value="ACONITASE_2"/>
    <property type="match status" value="1"/>
</dbReference>
<keyword evidence="12 13" id="KW-0100">Branched-chain amino acid biosynthesis</keyword>
<evidence type="ECO:0000256" key="11">
    <source>
        <dbReference type="ARBA" id="ARBA00023239"/>
    </source>
</evidence>
<dbReference type="PANTHER" id="PTHR43822:SF9">
    <property type="entry name" value="3-ISOPROPYLMALATE DEHYDRATASE"/>
    <property type="match status" value="1"/>
</dbReference>
<comment type="similarity">
    <text evidence="13">Belongs to the aconitase/IPM isomerase family. LeuC type 1 subfamily.</text>
</comment>
<evidence type="ECO:0000256" key="2">
    <source>
        <dbReference type="ARBA" id="ARBA00002695"/>
    </source>
</evidence>
<comment type="function">
    <text evidence="2 13">Catalyzes the isomerization between 2-isopropylmalate and 3-isopropylmalate, via the formation of 2-isopropylmaleate.</text>
</comment>
<dbReference type="EMBL" id="CP035033">
    <property type="protein sequence ID" value="QAB14987.1"/>
    <property type="molecule type" value="Genomic_DNA"/>
</dbReference>
<evidence type="ECO:0000256" key="9">
    <source>
        <dbReference type="ARBA" id="ARBA00023004"/>
    </source>
</evidence>
<dbReference type="PANTHER" id="PTHR43822">
    <property type="entry name" value="HOMOACONITASE, MITOCHONDRIAL-RELATED"/>
    <property type="match status" value="1"/>
</dbReference>
<evidence type="ECO:0000256" key="6">
    <source>
        <dbReference type="ARBA" id="ARBA00022485"/>
    </source>
</evidence>
<evidence type="ECO:0000256" key="5">
    <source>
        <dbReference type="ARBA" id="ARBA00022430"/>
    </source>
</evidence>
<dbReference type="InterPro" id="IPR015931">
    <property type="entry name" value="Acnase/IPM_dHydase_lsu_aba_1/3"/>
</dbReference>
<keyword evidence="5 13" id="KW-0432">Leucine biosynthesis</keyword>
<evidence type="ECO:0000256" key="8">
    <source>
        <dbReference type="ARBA" id="ARBA00022723"/>
    </source>
</evidence>
<keyword evidence="16" id="KW-1185">Reference proteome</keyword>
<dbReference type="InterPro" id="IPR033941">
    <property type="entry name" value="IPMI_cat"/>
</dbReference>
<keyword evidence="11 13" id="KW-0456">Lyase</keyword>
<dbReference type="InterPro" id="IPR004430">
    <property type="entry name" value="3-IsopropMal_deHydase_lsu"/>
</dbReference>
<evidence type="ECO:0000256" key="12">
    <source>
        <dbReference type="ARBA" id="ARBA00023304"/>
    </source>
</evidence>
<evidence type="ECO:0000256" key="13">
    <source>
        <dbReference type="HAMAP-Rule" id="MF_01026"/>
    </source>
</evidence>
<organism evidence="15 16">
    <name type="scientific">Hydrogenovibrio thermophilus</name>
    <dbReference type="NCBI Taxonomy" id="265883"/>
    <lineage>
        <taxon>Bacteria</taxon>
        <taxon>Pseudomonadati</taxon>
        <taxon>Pseudomonadota</taxon>
        <taxon>Gammaproteobacteria</taxon>
        <taxon>Thiotrichales</taxon>
        <taxon>Piscirickettsiaceae</taxon>
        <taxon>Hydrogenovibrio</taxon>
    </lineage>
</organism>
<comment type="catalytic activity">
    <reaction evidence="1 13">
        <text>(2R,3S)-3-isopropylmalate = (2S)-2-isopropylmalate</text>
        <dbReference type="Rhea" id="RHEA:32287"/>
        <dbReference type="ChEBI" id="CHEBI:1178"/>
        <dbReference type="ChEBI" id="CHEBI:35121"/>
        <dbReference type="EC" id="4.2.1.33"/>
    </reaction>
</comment>
<evidence type="ECO:0000256" key="7">
    <source>
        <dbReference type="ARBA" id="ARBA00022605"/>
    </source>
</evidence>
<dbReference type="FunFam" id="3.30.499.10:FF:000007">
    <property type="entry name" value="3-isopropylmalate dehydratase large subunit"/>
    <property type="match status" value="1"/>
</dbReference>
<evidence type="ECO:0000259" key="14">
    <source>
        <dbReference type="Pfam" id="PF00330"/>
    </source>
</evidence>
<evidence type="ECO:0000256" key="1">
    <source>
        <dbReference type="ARBA" id="ARBA00000491"/>
    </source>
</evidence>
<keyword evidence="7 13" id="KW-0028">Amino-acid biosynthesis</keyword>
<dbReference type="KEGG" id="htr:EPV75_04530"/>